<feature type="transmembrane region" description="Helical" evidence="8">
    <location>
        <begin position="321"/>
        <end position="340"/>
    </location>
</feature>
<feature type="transmembrane region" description="Helical" evidence="8">
    <location>
        <begin position="191"/>
        <end position="210"/>
    </location>
</feature>
<dbReference type="EMBL" id="JAMZEJ010000002">
    <property type="protein sequence ID" value="MCQ8240083.1"/>
    <property type="molecule type" value="Genomic_DNA"/>
</dbReference>
<evidence type="ECO:0000256" key="5">
    <source>
        <dbReference type="ARBA" id="ARBA00022847"/>
    </source>
</evidence>
<dbReference type="PROSITE" id="PS00217">
    <property type="entry name" value="SUGAR_TRANSPORT_2"/>
    <property type="match status" value="1"/>
</dbReference>
<comment type="caution">
    <text evidence="10">The sequence shown here is derived from an EMBL/GenBank/DDBJ whole genome shotgun (WGS) entry which is preliminary data.</text>
</comment>
<dbReference type="Gene3D" id="1.20.1250.20">
    <property type="entry name" value="MFS general substrate transporter like domains"/>
    <property type="match status" value="2"/>
</dbReference>
<sequence length="488" mass="50079">MQNQKRPGAGPGVVPGAGQIAAVAAGNGLEFYDFVTYSFFAVQIGHCFFPHLGAEGSLLASLATFGVGFLFRPLGAWAIGRVADRRGRRPAMLLSFALIGVSVTGLALTPSYRSIGPAAPVLAIGFRMLQGFALGGEVGPSTAFLLEAAPPERRGLFTALQAASADAAVLVAGLVGILLSFLTDAAGLERWGWRAALLLGAAAVPFGLLMRRTIGETLHGGANGNVSALSAAPGLPVDRVQVDRVPVGRMPVRRVAVLGLAMLAAATIGNYTLDYLTTFAEATLHLSPSVAFRVTVIVGGCGVACDLLGGWLSDRLGRRPVLLVPGLLLLLLLLPAFALLDRVREPAVLLGMAALLSCCMTLSNVSMIVTIAEALPRGLRARGLGLIYAVSISVFGGSAQLVIACLVHWTGSAMAPGFYMFGAVALGLLAAWRLPETAPGRGRLAAALPAPGLAGGSGDPAGLLPDPGSSAAITTARRLATSSRRPSR</sequence>
<dbReference type="RefSeq" id="WP_422918812.1">
    <property type="nucleotide sequence ID" value="NZ_JAMZEJ010000002.1"/>
</dbReference>
<gene>
    <name evidence="10" type="ORF">NFI88_04410</name>
</gene>
<proteinExistence type="predicted"/>
<keyword evidence="7 8" id="KW-0472">Membrane</keyword>
<dbReference type="InterPro" id="IPR036259">
    <property type="entry name" value="MFS_trans_sf"/>
</dbReference>
<evidence type="ECO:0000256" key="4">
    <source>
        <dbReference type="ARBA" id="ARBA00022692"/>
    </source>
</evidence>
<feature type="transmembrane region" description="Helical" evidence="8">
    <location>
        <begin position="384"/>
        <end position="409"/>
    </location>
</feature>
<keyword evidence="4 8" id="KW-0812">Transmembrane</keyword>
<keyword evidence="3" id="KW-1003">Cell membrane</keyword>
<dbReference type="Proteomes" id="UP001524547">
    <property type="component" value="Unassembled WGS sequence"/>
</dbReference>
<protein>
    <submittedName>
        <fullName evidence="10">MFS transporter</fullName>
    </submittedName>
</protein>
<dbReference type="Pfam" id="PF00083">
    <property type="entry name" value="Sugar_tr"/>
    <property type="match status" value="2"/>
</dbReference>
<feature type="transmembrane region" description="Helical" evidence="8">
    <location>
        <begin position="254"/>
        <end position="271"/>
    </location>
</feature>
<keyword evidence="5" id="KW-0769">Symport</keyword>
<feature type="domain" description="Major facilitator superfamily (MFS) profile" evidence="9">
    <location>
        <begin position="19"/>
        <end position="439"/>
    </location>
</feature>
<name>A0ABT1VUR4_9PROT</name>
<dbReference type="PROSITE" id="PS00216">
    <property type="entry name" value="SUGAR_TRANSPORT_1"/>
    <property type="match status" value="1"/>
</dbReference>
<keyword evidence="11" id="KW-1185">Reference proteome</keyword>
<dbReference type="SUPFAM" id="SSF103473">
    <property type="entry name" value="MFS general substrate transporter"/>
    <property type="match status" value="1"/>
</dbReference>
<keyword evidence="2" id="KW-0813">Transport</keyword>
<evidence type="ECO:0000256" key="8">
    <source>
        <dbReference type="SAM" id="Phobius"/>
    </source>
</evidence>
<feature type="transmembrane region" description="Helical" evidence="8">
    <location>
        <begin position="115"/>
        <end position="135"/>
    </location>
</feature>
<keyword evidence="6 8" id="KW-1133">Transmembrane helix</keyword>
<feature type="transmembrane region" description="Helical" evidence="8">
    <location>
        <begin position="156"/>
        <end position="179"/>
    </location>
</feature>
<dbReference type="PANTHER" id="PTHR43528">
    <property type="entry name" value="ALPHA-KETOGLUTARATE PERMEASE"/>
    <property type="match status" value="1"/>
</dbReference>
<organism evidence="10 11">
    <name type="scientific">Rhizosaccharibacter radicis</name>
    <dbReference type="NCBI Taxonomy" id="2782605"/>
    <lineage>
        <taxon>Bacteria</taxon>
        <taxon>Pseudomonadati</taxon>
        <taxon>Pseudomonadota</taxon>
        <taxon>Alphaproteobacteria</taxon>
        <taxon>Acetobacterales</taxon>
        <taxon>Acetobacteraceae</taxon>
        <taxon>Rhizosaccharibacter</taxon>
    </lineage>
</organism>
<evidence type="ECO:0000256" key="7">
    <source>
        <dbReference type="ARBA" id="ARBA00023136"/>
    </source>
</evidence>
<dbReference type="InterPro" id="IPR051084">
    <property type="entry name" value="H+-coupled_symporters"/>
</dbReference>
<evidence type="ECO:0000313" key="10">
    <source>
        <dbReference type="EMBL" id="MCQ8240083.1"/>
    </source>
</evidence>
<evidence type="ECO:0000256" key="3">
    <source>
        <dbReference type="ARBA" id="ARBA00022475"/>
    </source>
</evidence>
<evidence type="ECO:0000256" key="1">
    <source>
        <dbReference type="ARBA" id="ARBA00004651"/>
    </source>
</evidence>
<feature type="transmembrane region" description="Helical" evidence="8">
    <location>
        <begin position="415"/>
        <end position="434"/>
    </location>
</feature>
<comment type="subcellular location">
    <subcellularLocation>
        <location evidence="1">Cell membrane</location>
        <topology evidence="1">Multi-pass membrane protein</topology>
    </subcellularLocation>
</comment>
<accession>A0ABT1VUR4</accession>
<evidence type="ECO:0000259" key="9">
    <source>
        <dbReference type="PROSITE" id="PS50850"/>
    </source>
</evidence>
<feature type="transmembrane region" description="Helical" evidence="8">
    <location>
        <begin position="58"/>
        <end position="79"/>
    </location>
</feature>
<evidence type="ECO:0000256" key="2">
    <source>
        <dbReference type="ARBA" id="ARBA00022448"/>
    </source>
</evidence>
<evidence type="ECO:0000313" key="11">
    <source>
        <dbReference type="Proteomes" id="UP001524547"/>
    </source>
</evidence>
<dbReference type="PANTHER" id="PTHR43528:SF3">
    <property type="entry name" value="CITRATE-PROTON SYMPORTER"/>
    <property type="match status" value="1"/>
</dbReference>
<feature type="transmembrane region" description="Helical" evidence="8">
    <location>
        <begin position="291"/>
        <end position="309"/>
    </location>
</feature>
<dbReference type="InterPro" id="IPR020846">
    <property type="entry name" value="MFS_dom"/>
</dbReference>
<feature type="transmembrane region" description="Helical" evidence="8">
    <location>
        <begin position="346"/>
        <end position="372"/>
    </location>
</feature>
<reference evidence="10 11" key="1">
    <citation type="submission" date="2022-06" db="EMBL/GenBank/DDBJ databases">
        <title>Rhizosaccharibacter gen. nov. sp. nov. KSS12, endophytic bacteria isolated from sugarcane.</title>
        <authorList>
            <person name="Pitiwittayakul N."/>
        </authorList>
    </citation>
    <scope>NUCLEOTIDE SEQUENCE [LARGE SCALE GENOMIC DNA]</scope>
    <source>
        <strain evidence="10 11">KSS12</strain>
    </source>
</reference>
<dbReference type="InterPro" id="IPR005829">
    <property type="entry name" value="Sugar_transporter_CS"/>
</dbReference>
<dbReference type="InterPro" id="IPR005828">
    <property type="entry name" value="MFS_sugar_transport-like"/>
</dbReference>
<evidence type="ECO:0000256" key="6">
    <source>
        <dbReference type="ARBA" id="ARBA00022989"/>
    </source>
</evidence>
<feature type="transmembrane region" description="Helical" evidence="8">
    <location>
        <begin position="91"/>
        <end position="109"/>
    </location>
</feature>
<dbReference type="PROSITE" id="PS50850">
    <property type="entry name" value="MFS"/>
    <property type="match status" value="1"/>
</dbReference>